<reference evidence="2" key="1">
    <citation type="journal article" date="2017" name="Appl. Environ. Microbiol.">
        <title>Genomic analysis of Calderihabitans maritimus KKC1, a thermophilic hydrogenogenic carboxydotrophic bacterium isolated from marine sediment.</title>
        <authorList>
            <person name="Omae K."/>
            <person name="Yoneda Y."/>
            <person name="Fukuyama Y."/>
            <person name="Yoshida T."/>
            <person name="Sako Y."/>
        </authorList>
    </citation>
    <scope>NUCLEOTIDE SEQUENCE [LARGE SCALE GENOMIC DNA]</scope>
    <source>
        <strain evidence="2">KKC1</strain>
    </source>
</reference>
<protein>
    <submittedName>
        <fullName evidence="1">Uncharacterized protein</fullName>
    </submittedName>
</protein>
<evidence type="ECO:0000313" key="1">
    <source>
        <dbReference type="EMBL" id="GAW91998.1"/>
    </source>
</evidence>
<organism evidence="1 2">
    <name type="scientific">Calderihabitans maritimus</name>
    <dbReference type="NCBI Taxonomy" id="1246530"/>
    <lineage>
        <taxon>Bacteria</taxon>
        <taxon>Bacillati</taxon>
        <taxon>Bacillota</taxon>
        <taxon>Clostridia</taxon>
        <taxon>Neomoorellales</taxon>
        <taxon>Calderihabitantaceae</taxon>
        <taxon>Calderihabitans</taxon>
    </lineage>
</organism>
<proteinExistence type="predicted"/>
<keyword evidence="2" id="KW-1185">Reference proteome</keyword>
<accession>A0A1Z5HRC8</accession>
<gene>
    <name evidence="1" type="ORF">KKC1_11580</name>
</gene>
<name>A0A1Z5HRC8_9FIRM</name>
<sequence length="64" mass="7445">MGEKMKKGDRVIIKESGCKIMFYIIEFTRNKAGERIAILKDGESNSNNYRFVPLYKLEVISDKK</sequence>
<dbReference type="AlphaFoldDB" id="A0A1Z5HRC8"/>
<evidence type="ECO:0000313" key="2">
    <source>
        <dbReference type="Proteomes" id="UP000197032"/>
    </source>
</evidence>
<comment type="caution">
    <text evidence="1">The sequence shown here is derived from an EMBL/GenBank/DDBJ whole genome shotgun (WGS) entry which is preliminary data.</text>
</comment>
<dbReference type="EMBL" id="BDGJ01000042">
    <property type="protein sequence ID" value="GAW91998.1"/>
    <property type="molecule type" value="Genomic_DNA"/>
</dbReference>
<dbReference type="Proteomes" id="UP000197032">
    <property type="component" value="Unassembled WGS sequence"/>
</dbReference>